<dbReference type="Pfam" id="PF00528">
    <property type="entry name" value="BPD_transp_1"/>
    <property type="match status" value="1"/>
</dbReference>
<dbReference type="GO" id="GO:0005886">
    <property type="term" value="C:plasma membrane"/>
    <property type="evidence" value="ECO:0007669"/>
    <property type="project" value="UniProtKB-SubCell"/>
</dbReference>
<gene>
    <name evidence="9" type="ORF">SAMN05720606_106276</name>
</gene>
<dbReference type="STRING" id="582692.SAMN05720606_106276"/>
<keyword evidence="6 7" id="KW-0472">Membrane</keyword>
<protein>
    <submittedName>
        <fullName evidence="9">Carbohydrate ABC transporter membrane protein 1, CUT1 family</fullName>
    </submittedName>
</protein>
<accession>A0A1G5H9P4</accession>
<feature type="transmembrane region" description="Helical" evidence="7">
    <location>
        <begin position="228"/>
        <end position="249"/>
    </location>
</feature>
<dbReference type="Proteomes" id="UP000198538">
    <property type="component" value="Unassembled WGS sequence"/>
</dbReference>
<dbReference type="Gene3D" id="1.10.3720.10">
    <property type="entry name" value="MetI-like"/>
    <property type="match status" value="1"/>
</dbReference>
<comment type="similarity">
    <text evidence="7">Belongs to the binding-protein-dependent transport system permease family.</text>
</comment>
<dbReference type="EMBL" id="FMVM01000006">
    <property type="protein sequence ID" value="SCY60219.1"/>
    <property type="molecule type" value="Genomic_DNA"/>
</dbReference>
<feature type="transmembrane region" description="Helical" evidence="7">
    <location>
        <begin position="25"/>
        <end position="53"/>
    </location>
</feature>
<dbReference type="CDD" id="cd06261">
    <property type="entry name" value="TM_PBP2"/>
    <property type="match status" value="1"/>
</dbReference>
<feature type="domain" description="ABC transmembrane type-1" evidence="8">
    <location>
        <begin position="82"/>
        <end position="296"/>
    </location>
</feature>
<dbReference type="InterPro" id="IPR000515">
    <property type="entry name" value="MetI-like"/>
</dbReference>
<dbReference type="GO" id="GO:0055085">
    <property type="term" value="P:transmembrane transport"/>
    <property type="evidence" value="ECO:0007669"/>
    <property type="project" value="InterPro"/>
</dbReference>
<proteinExistence type="inferred from homology"/>
<feature type="transmembrane region" description="Helical" evidence="7">
    <location>
        <begin position="120"/>
        <end position="141"/>
    </location>
</feature>
<name>A0A1G5H9P4_9BACL</name>
<dbReference type="PANTHER" id="PTHR30193:SF37">
    <property type="entry name" value="INNER MEMBRANE ABC TRANSPORTER PERMEASE PROTEIN YCJO"/>
    <property type="match status" value="1"/>
</dbReference>
<comment type="subcellular location">
    <subcellularLocation>
        <location evidence="1 7">Cell membrane</location>
        <topology evidence="1 7">Multi-pass membrane protein</topology>
    </subcellularLocation>
</comment>
<keyword evidence="2 7" id="KW-0813">Transport</keyword>
<dbReference type="PANTHER" id="PTHR30193">
    <property type="entry name" value="ABC TRANSPORTER PERMEASE PROTEIN"/>
    <property type="match status" value="1"/>
</dbReference>
<keyword evidence="5 7" id="KW-1133">Transmembrane helix</keyword>
<dbReference type="AlphaFoldDB" id="A0A1G5H9P4"/>
<dbReference type="InterPro" id="IPR051393">
    <property type="entry name" value="ABC_transporter_permease"/>
</dbReference>
<sequence length="306" mass="34611">MQTALAPEPAPRHSRVVRFWRDYGWAYLFILAPVLLFLVFTMYPVLTALVMSFQKYNIMNSMWVGLDNYERLVKDETFWKSIKNTVIFTLGTVPVNILITFVLSYFIFQMKSKWQTFFKATLYLPAVASGVTISIVWLAIFDPTDSGLLNRFLGFFGLDPVIWLGQSGTALFSLILMNWLGSHGAGIILYLAAMGGIPKSLYEAADIDHASGWTQFSKITWPLLKPTTLYLLVTGVITSFQVFISVYLMTQGGPNFATTTIAYLIYETAFKFYEFGLASAQSFVLAVIIIVISVIQFKYFSSDIEY</sequence>
<feature type="transmembrane region" description="Helical" evidence="7">
    <location>
        <begin position="86"/>
        <end position="108"/>
    </location>
</feature>
<dbReference type="RefSeq" id="WP_090918985.1">
    <property type="nucleotide sequence ID" value="NZ_FMVM01000006.1"/>
</dbReference>
<evidence type="ECO:0000256" key="5">
    <source>
        <dbReference type="ARBA" id="ARBA00022989"/>
    </source>
</evidence>
<evidence type="ECO:0000256" key="4">
    <source>
        <dbReference type="ARBA" id="ARBA00022692"/>
    </source>
</evidence>
<dbReference type="SUPFAM" id="SSF161098">
    <property type="entry name" value="MetI-like"/>
    <property type="match status" value="1"/>
</dbReference>
<evidence type="ECO:0000313" key="9">
    <source>
        <dbReference type="EMBL" id="SCY60219.1"/>
    </source>
</evidence>
<evidence type="ECO:0000313" key="10">
    <source>
        <dbReference type="Proteomes" id="UP000198538"/>
    </source>
</evidence>
<feature type="transmembrane region" description="Helical" evidence="7">
    <location>
        <begin position="280"/>
        <end position="300"/>
    </location>
</feature>
<dbReference type="PROSITE" id="PS50928">
    <property type="entry name" value="ABC_TM1"/>
    <property type="match status" value="1"/>
</dbReference>
<dbReference type="InterPro" id="IPR035906">
    <property type="entry name" value="MetI-like_sf"/>
</dbReference>
<evidence type="ECO:0000259" key="8">
    <source>
        <dbReference type="PROSITE" id="PS50928"/>
    </source>
</evidence>
<keyword evidence="10" id="KW-1185">Reference proteome</keyword>
<evidence type="ECO:0000256" key="1">
    <source>
        <dbReference type="ARBA" id="ARBA00004651"/>
    </source>
</evidence>
<evidence type="ECO:0000256" key="7">
    <source>
        <dbReference type="RuleBase" id="RU363032"/>
    </source>
</evidence>
<feature type="transmembrane region" description="Helical" evidence="7">
    <location>
        <begin position="161"/>
        <end position="180"/>
    </location>
</feature>
<evidence type="ECO:0000256" key="3">
    <source>
        <dbReference type="ARBA" id="ARBA00022475"/>
    </source>
</evidence>
<keyword evidence="3" id="KW-1003">Cell membrane</keyword>
<organism evidence="9 10">
    <name type="scientific">Paenibacillus polysaccharolyticus</name>
    <dbReference type="NCBI Taxonomy" id="582692"/>
    <lineage>
        <taxon>Bacteria</taxon>
        <taxon>Bacillati</taxon>
        <taxon>Bacillota</taxon>
        <taxon>Bacilli</taxon>
        <taxon>Bacillales</taxon>
        <taxon>Paenibacillaceae</taxon>
        <taxon>Paenibacillus</taxon>
    </lineage>
</organism>
<reference evidence="10" key="1">
    <citation type="submission" date="2016-10" db="EMBL/GenBank/DDBJ databases">
        <authorList>
            <person name="Varghese N."/>
            <person name="Submissions S."/>
        </authorList>
    </citation>
    <scope>NUCLEOTIDE SEQUENCE [LARGE SCALE GENOMIC DNA]</scope>
    <source>
        <strain evidence="10">BL9</strain>
    </source>
</reference>
<keyword evidence="4 7" id="KW-0812">Transmembrane</keyword>
<evidence type="ECO:0000256" key="6">
    <source>
        <dbReference type="ARBA" id="ARBA00023136"/>
    </source>
</evidence>
<evidence type="ECO:0000256" key="2">
    <source>
        <dbReference type="ARBA" id="ARBA00022448"/>
    </source>
</evidence>